<organism evidence="1 2">
    <name type="scientific">Geomonas oryzisoli</name>
    <dbReference type="NCBI Taxonomy" id="2847992"/>
    <lineage>
        <taxon>Bacteria</taxon>
        <taxon>Pseudomonadati</taxon>
        <taxon>Thermodesulfobacteriota</taxon>
        <taxon>Desulfuromonadia</taxon>
        <taxon>Geobacterales</taxon>
        <taxon>Geobacteraceae</taxon>
        <taxon>Geomonas</taxon>
    </lineage>
</organism>
<evidence type="ECO:0000313" key="2">
    <source>
        <dbReference type="Proteomes" id="UP000683557"/>
    </source>
</evidence>
<keyword evidence="2" id="KW-1185">Reference proteome</keyword>
<protein>
    <recommendedName>
        <fullName evidence="3">PEGA domain-containing protein</fullName>
    </recommendedName>
</protein>
<dbReference type="RefSeq" id="WP_216799178.1">
    <property type="nucleotide sequence ID" value="NZ_CP076723.1"/>
</dbReference>
<dbReference type="Proteomes" id="UP000683557">
    <property type="component" value="Chromosome"/>
</dbReference>
<dbReference type="EMBL" id="CP076723">
    <property type="protein sequence ID" value="QWV92364.1"/>
    <property type="molecule type" value="Genomic_DNA"/>
</dbReference>
<proteinExistence type="predicted"/>
<reference evidence="1 2" key="1">
    <citation type="submission" date="2021-06" db="EMBL/GenBank/DDBJ databases">
        <title>Gemonas diversity in paddy soil.</title>
        <authorList>
            <person name="Liu G."/>
        </authorList>
    </citation>
    <scope>NUCLEOTIDE SEQUENCE [LARGE SCALE GENOMIC DNA]</scope>
    <source>
        <strain evidence="1 2">RG10</strain>
    </source>
</reference>
<gene>
    <name evidence="1" type="ORF">KP004_14260</name>
</gene>
<sequence length="78" mass="8400">MEFFVCRCSGIGEVIVDGVSQGANRDADGNLSVKLCNPGLHVISLRCKNGGNCIPKTVEVNICDTDPICPKEVRFRCS</sequence>
<name>A0ABX8J6M6_9BACT</name>
<accession>A0ABX8J6M6</accession>
<evidence type="ECO:0000313" key="1">
    <source>
        <dbReference type="EMBL" id="QWV92364.1"/>
    </source>
</evidence>
<evidence type="ECO:0008006" key="3">
    <source>
        <dbReference type="Google" id="ProtNLM"/>
    </source>
</evidence>